<feature type="compositionally biased region" description="Basic residues" evidence="1">
    <location>
        <begin position="137"/>
        <end position="163"/>
    </location>
</feature>
<feature type="region of interest" description="Disordered" evidence="1">
    <location>
        <begin position="43"/>
        <end position="66"/>
    </location>
</feature>
<dbReference type="AlphaFoldDB" id="A0A6C0DG98"/>
<proteinExistence type="predicted"/>
<protein>
    <submittedName>
        <fullName evidence="2">Uncharacterized protein</fullName>
    </submittedName>
</protein>
<reference evidence="2" key="1">
    <citation type="journal article" date="2020" name="Nature">
        <title>Giant virus diversity and host interactions through global metagenomics.</title>
        <authorList>
            <person name="Schulz F."/>
            <person name="Roux S."/>
            <person name="Paez-Espino D."/>
            <person name="Jungbluth S."/>
            <person name="Walsh D.A."/>
            <person name="Denef V.J."/>
            <person name="McMahon K.D."/>
            <person name="Konstantinidis K.T."/>
            <person name="Eloe-Fadrosh E.A."/>
            <person name="Kyrpides N.C."/>
            <person name="Woyke T."/>
        </authorList>
    </citation>
    <scope>NUCLEOTIDE SEQUENCE</scope>
    <source>
        <strain evidence="2">GVMAG-M-3300023174-144</strain>
    </source>
</reference>
<feature type="region of interest" description="Disordered" evidence="1">
    <location>
        <begin position="118"/>
        <end position="163"/>
    </location>
</feature>
<sequence length="163" mass="19199">MSQTPTNKNNKKKYALPEGSQPVRLKNNKENFLIVDTSQFMNQLKTPEKTTSEIISDPPTRMLSDSGHELFHDMYGIHPVTSETYKPDIIYYKPGNEGYKPIVPKIENFVHPDKRIGDARPQRLDFSSKDDIDIGGKRRRKTKRNTKRKKTRRHRRRNTRKYK</sequence>
<feature type="region of interest" description="Disordered" evidence="1">
    <location>
        <begin position="1"/>
        <end position="27"/>
    </location>
</feature>
<evidence type="ECO:0000313" key="2">
    <source>
        <dbReference type="EMBL" id="QHT15224.1"/>
    </source>
</evidence>
<evidence type="ECO:0000256" key="1">
    <source>
        <dbReference type="SAM" id="MobiDB-lite"/>
    </source>
</evidence>
<organism evidence="2">
    <name type="scientific">viral metagenome</name>
    <dbReference type="NCBI Taxonomy" id="1070528"/>
    <lineage>
        <taxon>unclassified sequences</taxon>
        <taxon>metagenomes</taxon>
        <taxon>organismal metagenomes</taxon>
    </lineage>
</organism>
<accession>A0A6C0DG98</accession>
<dbReference type="EMBL" id="MN739603">
    <property type="protein sequence ID" value="QHT15224.1"/>
    <property type="molecule type" value="Genomic_DNA"/>
</dbReference>
<name>A0A6C0DG98_9ZZZZ</name>
<feature type="compositionally biased region" description="Basic and acidic residues" evidence="1">
    <location>
        <begin position="118"/>
        <end position="136"/>
    </location>
</feature>